<gene>
    <name evidence="1" type="ORF">Fsol_00737</name>
</gene>
<dbReference type="KEGG" id="fso:Fsol_00737"/>
<accession>A0A2U8BT50</accession>
<dbReference type="Proteomes" id="UP000244519">
    <property type="component" value="Chromosome"/>
</dbReference>
<proteinExistence type="predicted"/>
<reference evidence="1 2" key="1">
    <citation type="journal article" date="2018" name="Genome Biol. Evol.">
        <title>The Genome Sequence of "Candidatus Fokinia solitaria": Insights on Reductive Evolution in Rickettsiales.</title>
        <authorList>
            <person name="Floriano A.M."/>
            <person name="Castelli M."/>
            <person name="Krenek S."/>
            <person name="Berendonk T.U."/>
            <person name="Bazzocchi C."/>
            <person name="Petroni G."/>
            <person name="Sassera D."/>
        </authorList>
    </citation>
    <scope>NUCLEOTIDE SEQUENCE [LARGE SCALE GENOMIC DNA]</scope>
    <source>
        <strain evidence="1">Rio ETE_ALG 3VII</strain>
    </source>
</reference>
<evidence type="ECO:0000313" key="1">
    <source>
        <dbReference type="EMBL" id="AWD33513.1"/>
    </source>
</evidence>
<organism evidence="1 2">
    <name type="scientific">Candidatus Fokinia solitaria</name>
    <dbReference type="NCBI Taxonomy" id="1802984"/>
    <lineage>
        <taxon>Bacteria</taxon>
        <taxon>Pseudomonadati</taxon>
        <taxon>Pseudomonadota</taxon>
        <taxon>Alphaproteobacteria</taxon>
        <taxon>Rickettsiales</taxon>
        <taxon>Candidatus Midichloriaceae</taxon>
        <taxon>Candidatus Fokinia</taxon>
    </lineage>
</organism>
<dbReference type="AlphaFoldDB" id="A0A2U8BT50"/>
<evidence type="ECO:0000313" key="2">
    <source>
        <dbReference type="Proteomes" id="UP000244519"/>
    </source>
</evidence>
<sequence length="42" mass="4833">MLTEVLDYIEVDAEKKVFLLFSKVAKEEKKRSVRAYGKGAEL</sequence>
<dbReference type="EMBL" id="CP025989">
    <property type="protein sequence ID" value="AWD33513.1"/>
    <property type="molecule type" value="Genomic_DNA"/>
</dbReference>
<keyword evidence="2" id="KW-1185">Reference proteome</keyword>
<name>A0A2U8BT50_9RICK</name>
<protein>
    <submittedName>
        <fullName evidence="1">Uncharacterized protein</fullName>
    </submittedName>
</protein>